<reference evidence="2" key="2">
    <citation type="submission" date="2020-05" db="UniProtKB">
        <authorList>
            <consortium name="EnsemblMetazoa"/>
        </authorList>
    </citation>
    <scope>IDENTIFICATION</scope>
    <source>
        <strain evidence="2">maculatus3</strain>
    </source>
</reference>
<sequence>NKANLSSSSPSHPGAQRLSKRDKNRANEENAKLTPSSTPERGHNNHQQQPRKRTTKSRRVLNFRAKRDDERETPGLAAAVSNPTRQQYVQSQPRCRSADSSPAPSCVGQELESVCGWPGRLISSLLPKGMPTLQLHLLISLTMVLLTHRCPQFMLVL</sequence>
<dbReference type="EnsemblMetazoa" id="AMAM007463-RA">
    <property type="protein sequence ID" value="AMAM007463-PA"/>
    <property type="gene ID" value="AMAM007463"/>
</dbReference>
<feature type="compositionally biased region" description="Basic residues" evidence="1">
    <location>
        <begin position="49"/>
        <end position="61"/>
    </location>
</feature>
<dbReference type="VEuPathDB" id="VectorBase:AMAM007463"/>
<feature type="compositionally biased region" description="Basic and acidic residues" evidence="1">
    <location>
        <begin position="19"/>
        <end position="31"/>
    </location>
</feature>
<evidence type="ECO:0000256" key="1">
    <source>
        <dbReference type="SAM" id="MobiDB-lite"/>
    </source>
</evidence>
<feature type="compositionally biased region" description="Polar residues" evidence="1">
    <location>
        <begin position="1"/>
        <end position="11"/>
    </location>
</feature>
<reference evidence="3" key="1">
    <citation type="submission" date="2013-09" db="EMBL/GenBank/DDBJ databases">
        <title>The Genome Sequence of Anopheles maculatus species B.</title>
        <authorList>
            <consortium name="The Broad Institute Genomics Platform"/>
            <person name="Neafsey D.E."/>
            <person name="Besansky N."/>
            <person name="Howell P."/>
            <person name="Walton C."/>
            <person name="Young S.K."/>
            <person name="Zeng Q."/>
            <person name="Gargeya S."/>
            <person name="Fitzgerald M."/>
            <person name="Haas B."/>
            <person name="Abouelleil A."/>
            <person name="Allen A.W."/>
            <person name="Alvarado L."/>
            <person name="Arachchi H.M."/>
            <person name="Berlin A.M."/>
            <person name="Chapman S.B."/>
            <person name="Gainer-Dewar J."/>
            <person name="Goldberg J."/>
            <person name="Griggs A."/>
            <person name="Gujja S."/>
            <person name="Hansen M."/>
            <person name="Howarth C."/>
            <person name="Imamovic A."/>
            <person name="Ireland A."/>
            <person name="Larimer J."/>
            <person name="McCowan C."/>
            <person name="Murphy C."/>
            <person name="Pearson M."/>
            <person name="Poon T.W."/>
            <person name="Priest M."/>
            <person name="Roberts A."/>
            <person name="Saif S."/>
            <person name="Shea T."/>
            <person name="Sisk P."/>
            <person name="Sykes S."/>
            <person name="Wortman J."/>
            <person name="Nusbaum C."/>
            <person name="Birren B."/>
        </authorList>
    </citation>
    <scope>NUCLEOTIDE SEQUENCE [LARGE SCALE GENOMIC DNA]</scope>
    <source>
        <strain evidence="3">maculatus3</strain>
    </source>
</reference>
<organism evidence="2 3">
    <name type="scientific">Anopheles maculatus</name>
    <dbReference type="NCBI Taxonomy" id="74869"/>
    <lineage>
        <taxon>Eukaryota</taxon>
        <taxon>Metazoa</taxon>
        <taxon>Ecdysozoa</taxon>
        <taxon>Arthropoda</taxon>
        <taxon>Hexapoda</taxon>
        <taxon>Insecta</taxon>
        <taxon>Pterygota</taxon>
        <taxon>Neoptera</taxon>
        <taxon>Endopterygota</taxon>
        <taxon>Diptera</taxon>
        <taxon>Nematocera</taxon>
        <taxon>Culicoidea</taxon>
        <taxon>Culicidae</taxon>
        <taxon>Anophelinae</taxon>
        <taxon>Anopheles</taxon>
        <taxon>Anopheles maculatus group</taxon>
    </lineage>
</organism>
<evidence type="ECO:0000313" key="3">
    <source>
        <dbReference type="Proteomes" id="UP000075901"/>
    </source>
</evidence>
<dbReference type="Proteomes" id="UP000075901">
    <property type="component" value="Unassembled WGS sequence"/>
</dbReference>
<proteinExistence type="predicted"/>
<protein>
    <submittedName>
        <fullName evidence="2">Uncharacterized protein</fullName>
    </submittedName>
</protein>
<evidence type="ECO:0000313" key="2">
    <source>
        <dbReference type="EnsemblMetazoa" id="AMAM007463-PA"/>
    </source>
</evidence>
<name>A0A182SIH2_9DIPT</name>
<accession>A0A182SIH2</accession>
<feature type="region of interest" description="Disordered" evidence="1">
    <location>
        <begin position="1"/>
        <end position="103"/>
    </location>
</feature>
<dbReference type="AlphaFoldDB" id="A0A182SIH2"/>
<keyword evidence="3" id="KW-1185">Reference proteome</keyword>
<feature type="compositionally biased region" description="Polar residues" evidence="1">
    <location>
        <begin position="81"/>
        <end position="103"/>
    </location>
</feature>